<dbReference type="EMBL" id="FNKK01000002">
    <property type="protein sequence ID" value="SDQ72932.1"/>
    <property type="molecule type" value="Genomic_DNA"/>
</dbReference>
<organism evidence="1 2">
    <name type="scientific">Thermostaphylospora chromogena</name>
    <dbReference type="NCBI Taxonomy" id="35622"/>
    <lineage>
        <taxon>Bacteria</taxon>
        <taxon>Bacillati</taxon>
        <taxon>Actinomycetota</taxon>
        <taxon>Actinomycetes</taxon>
        <taxon>Streptosporangiales</taxon>
        <taxon>Thermomonosporaceae</taxon>
        <taxon>Thermostaphylospora</taxon>
    </lineage>
</organism>
<reference evidence="1 2" key="1">
    <citation type="submission" date="2016-10" db="EMBL/GenBank/DDBJ databases">
        <authorList>
            <person name="de Groot N.N."/>
        </authorList>
    </citation>
    <scope>NUCLEOTIDE SEQUENCE [LARGE SCALE GENOMIC DNA]</scope>
    <source>
        <strain evidence="1 2">DSM 43794</strain>
    </source>
</reference>
<name>A0A1H1D903_9ACTN</name>
<dbReference type="Proteomes" id="UP000217103">
    <property type="component" value="Unassembled WGS sequence"/>
</dbReference>
<evidence type="ECO:0000313" key="1">
    <source>
        <dbReference type="EMBL" id="SDQ72932.1"/>
    </source>
</evidence>
<gene>
    <name evidence="1" type="ORF">SAMN04489764_1882</name>
</gene>
<proteinExistence type="predicted"/>
<keyword evidence="2" id="KW-1185">Reference proteome</keyword>
<protein>
    <recommendedName>
        <fullName evidence="3">DUF2795 domain-containing protein</fullName>
    </recommendedName>
</protein>
<dbReference type="InterPro" id="IPR021527">
    <property type="entry name" value="DUF2795"/>
</dbReference>
<evidence type="ECO:0008006" key="3">
    <source>
        <dbReference type="Google" id="ProtNLM"/>
    </source>
</evidence>
<dbReference type="Pfam" id="PF11387">
    <property type="entry name" value="DUF2795"/>
    <property type="match status" value="1"/>
</dbReference>
<evidence type="ECO:0000313" key="2">
    <source>
        <dbReference type="Proteomes" id="UP000217103"/>
    </source>
</evidence>
<dbReference type="AlphaFoldDB" id="A0A1H1D903"/>
<accession>A0A1H1D903</accession>
<dbReference type="STRING" id="35622.SAMN04489764_1882"/>
<sequence>MTKTPHPIQLQKHLTGVDYPASRGDLLDAAREHGADQNVIKALEAIPDKEYDGPIAVSQAISGES</sequence>
<dbReference type="OrthoDB" id="6161020at2"/>
<dbReference type="RefSeq" id="WP_093258681.1">
    <property type="nucleotide sequence ID" value="NZ_FNKK01000002.1"/>
</dbReference>